<reference evidence="4" key="1">
    <citation type="submission" date="2022-07" db="EMBL/GenBank/DDBJ databases">
        <title>Genome Sequence of Xylaria arbuscula.</title>
        <authorList>
            <person name="Buettner E."/>
        </authorList>
    </citation>
    <scope>NUCLEOTIDE SEQUENCE</scope>
    <source>
        <strain evidence="4">VT107</strain>
    </source>
</reference>
<keyword evidence="5" id="KW-1185">Reference proteome</keyword>
<dbReference type="Proteomes" id="UP001148614">
    <property type="component" value="Unassembled WGS sequence"/>
</dbReference>
<feature type="compositionally biased region" description="Polar residues" evidence="2">
    <location>
        <begin position="1"/>
        <end position="11"/>
    </location>
</feature>
<dbReference type="InterPro" id="IPR001138">
    <property type="entry name" value="Zn2Cys6_DnaBD"/>
</dbReference>
<dbReference type="SMART" id="SM00066">
    <property type="entry name" value="GAL4"/>
    <property type="match status" value="1"/>
</dbReference>
<dbReference type="GO" id="GO:0008270">
    <property type="term" value="F:zinc ion binding"/>
    <property type="evidence" value="ECO:0007669"/>
    <property type="project" value="InterPro"/>
</dbReference>
<dbReference type="Gene3D" id="4.10.240.10">
    <property type="entry name" value="Zn(2)-C6 fungal-type DNA-binding domain"/>
    <property type="match status" value="1"/>
</dbReference>
<dbReference type="PROSITE" id="PS50048">
    <property type="entry name" value="ZN2_CY6_FUNGAL_2"/>
    <property type="match status" value="1"/>
</dbReference>
<dbReference type="VEuPathDB" id="FungiDB:F4678DRAFT_471119"/>
<sequence>MLQTIFYSSLSRRAEEPKTEMQNRSRRTRSGCQRCRAQRRKCDERKPGCERCAKANATCKYVTHVSFKTKNSRTSSNDLGPTHNTASNSGTTYPTIEFIIDDGKSRTQTSNPSTGLLDEKDFDNHGPSPSTIQSSTSLGTADGWPLVGQSILSIDEIELLKYYKHHVAPWVSKCYSSGELLLQVSAVFSNRPIETVTRRGAGLFHLQAMSNPSNTESPSAGLRSISCFVLARTLLFVDEVPDTWKPSFEGGGAFHYFRKFTFSDRIERQIWFSFLTLILRLEIAYCLINRQAPAWIPELAGQLQTQLNTENVDEKAPQRCLHAALRVLKLLIDVMQSSFTCPQATHHSATPTVTDSARINKERTLARGLAEWYNSRPSDLEPLVDVANPEAAFPAVVFTNGAGIASNMLYHTAMFLLLDRPPRVESSQEASTERDIETIAQDSSQWHAHRICAIATNSDPEYTRCWDPLTIAAFFLAAQKMRYSSEKNEILKYLSQLKEAGWRVEGLERRDQLPRKANRLTGRGSRYNIFEEGRQSTQPSDGSKPSILLHLRNAREEAVTDRDALDLEVQNQITSAPDFRLRDLGFDVFGNTIRKYWGNQAAVRVVNEWNAAIIKGIGGSNLPAENCTWFVEYMIRYLGFDYTTIFGTQRQTFEQLLKWVQLLLTSRFREWWARMRPDQTQDSLYPGRDEQQTLIDYSQYANDLQHQGGFLNDILLVQSGRFILRDNELSEDPDQRTAGMNTNKPNLADIFTWALQLLEHFGEWHALYCYRILDNKAKYNSRDLDTTMTRINTAWRRYVNCVLRMVHQSEVHGGITERIWQRFIRRGDAFRDIVIHVNRYQFEDPRNPGDIKTVFPEFYLWDLRHPNKNPRVNFPVIRPRPELQRESIAPANADLGDDDNDDGDGGGPLPPPPPPPRAPPTQGRDTGGDWGFPEGDGGNDGGGWQVAGGRRNRGRHRGGGQGRNTEGGWWRAATVCERCTFLSGETTCSQCGAESTLVTSVEEASTVKHRLDDDPSLESPNKRRLTVSQTDIQVQQLRHILERSRISLQSEDTTDSFGPEFDEANVALREIPVF</sequence>
<evidence type="ECO:0000256" key="2">
    <source>
        <dbReference type="SAM" id="MobiDB-lite"/>
    </source>
</evidence>
<evidence type="ECO:0000313" key="4">
    <source>
        <dbReference type="EMBL" id="KAJ3579196.1"/>
    </source>
</evidence>
<evidence type="ECO:0000256" key="1">
    <source>
        <dbReference type="ARBA" id="ARBA00023242"/>
    </source>
</evidence>
<feature type="compositionally biased region" description="Acidic residues" evidence="2">
    <location>
        <begin position="895"/>
        <end position="904"/>
    </location>
</feature>
<dbReference type="CDD" id="cd00067">
    <property type="entry name" value="GAL4"/>
    <property type="match status" value="1"/>
</dbReference>
<feature type="compositionally biased region" description="Polar residues" evidence="2">
    <location>
        <begin position="127"/>
        <end position="136"/>
    </location>
</feature>
<comment type="caution">
    <text evidence="4">The sequence shown here is derived from an EMBL/GenBank/DDBJ whole genome shotgun (WGS) entry which is preliminary data.</text>
</comment>
<gene>
    <name evidence="4" type="ORF">NPX13_g1364</name>
</gene>
<feature type="region of interest" description="Disordered" evidence="2">
    <location>
        <begin position="70"/>
        <end position="136"/>
    </location>
</feature>
<dbReference type="GO" id="GO:0000976">
    <property type="term" value="F:transcription cis-regulatory region binding"/>
    <property type="evidence" value="ECO:0007669"/>
    <property type="project" value="TreeGrafter"/>
</dbReference>
<feature type="compositionally biased region" description="Polar residues" evidence="2">
    <location>
        <begin position="70"/>
        <end position="94"/>
    </location>
</feature>
<feature type="region of interest" description="Disordered" evidence="2">
    <location>
        <begin position="1"/>
        <end position="34"/>
    </location>
</feature>
<name>A0A9W8NL71_9PEZI</name>
<keyword evidence="1" id="KW-0539">Nucleus</keyword>
<dbReference type="SUPFAM" id="SSF57701">
    <property type="entry name" value="Zn2/Cys6 DNA-binding domain"/>
    <property type="match status" value="1"/>
</dbReference>
<dbReference type="AlphaFoldDB" id="A0A9W8NL71"/>
<dbReference type="EMBL" id="JANPWZ010000121">
    <property type="protein sequence ID" value="KAJ3579196.1"/>
    <property type="molecule type" value="Genomic_DNA"/>
</dbReference>
<dbReference type="GO" id="GO:0045944">
    <property type="term" value="P:positive regulation of transcription by RNA polymerase II"/>
    <property type="evidence" value="ECO:0007669"/>
    <property type="project" value="TreeGrafter"/>
</dbReference>
<feature type="region of interest" description="Disordered" evidence="2">
    <location>
        <begin position="883"/>
        <end position="967"/>
    </location>
</feature>
<feature type="compositionally biased region" description="Pro residues" evidence="2">
    <location>
        <begin position="908"/>
        <end position="919"/>
    </location>
</feature>
<dbReference type="InterPro" id="IPR036864">
    <property type="entry name" value="Zn2-C6_fun-type_DNA-bd_sf"/>
</dbReference>
<proteinExistence type="predicted"/>
<evidence type="ECO:0000313" key="5">
    <source>
        <dbReference type="Proteomes" id="UP001148614"/>
    </source>
</evidence>
<feature type="domain" description="Zn(2)-C6 fungal-type" evidence="3">
    <location>
        <begin position="31"/>
        <end position="61"/>
    </location>
</feature>
<dbReference type="PANTHER" id="PTHR37534">
    <property type="entry name" value="TRANSCRIPTIONAL ACTIVATOR PROTEIN UGA3"/>
    <property type="match status" value="1"/>
</dbReference>
<protein>
    <recommendedName>
        <fullName evidence="3">Zn(2)-C6 fungal-type domain-containing protein</fullName>
    </recommendedName>
</protein>
<dbReference type="Pfam" id="PF00172">
    <property type="entry name" value="Zn_clus"/>
    <property type="match status" value="1"/>
</dbReference>
<dbReference type="GO" id="GO:0000981">
    <property type="term" value="F:DNA-binding transcription factor activity, RNA polymerase II-specific"/>
    <property type="evidence" value="ECO:0007669"/>
    <property type="project" value="InterPro"/>
</dbReference>
<dbReference type="PANTHER" id="PTHR37534:SF4">
    <property type="entry name" value="ZN(II)2CYS6 TRANSCRIPTION FACTOR (EUROFUNG)"/>
    <property type="match status" value="1"/>
</dbReference>
<dbReference type="PROSITE" id="PS00463">
    <property type="entry name" value="ZN2_CY6_FUNGAL_1"/>
    <property type="match status" value="1"/>
</dbReference>
<accession>A0A9W8NL71</accession>
<organism evidence="4 5">
    <name type="scientific">Xylaria arbuscula</name>
    <dbReference type="NCBI Taxonomy" id="114810"/>
    <lineage>
        <taxon>Eukaryota</taxon>
        <taxon>Fungi</taxon>
        <taxon>Dikarya</taxon>
        <taxon>Ascomycota</taxon>
        <taxon>Pezizomycotina</taxon>
        <taxon>Sordariomycetes</taxon>
        <taxon>Xylariomycetidae</taxon>
        <taxon>Xylariales</taxon>
        <taxon>Xylariaceae</taxon>
        <taxon>Xylaria</taxon>
    </lineage>
</organism>
<evidence type="ECO:0000259" key="3">
    <source>
        <dbReference type="PROSITE" id="PS50048"/>
    </source>
</evidence>
<feature type="compositionally biased region" description="Gly residues" evidence="2">
    <location>
        <begin position="928"/>
        <end position="946"/>
    </location>
</feature>
<feature type="compositionally biased region" description="Basic and acidic residues" evidence="2">
    <location>
        <begin position="12"/>
        <end position="23"/>
    </location>
</feature>
<dbReference type="GO" id="GO:0005634">
    <property type="term" value="C:nucleus"/>
    <property type="evidence" value="ECO:0007669"/>
    <property type="project" value="TreeGrafter"/>
</dbReference>